<reference evidence="1 2" key="1">
    <citation type="submission" date="2022-10" db="EMBL/GenBank/DDBJ databases">
        <title>Chitinophaga nivalis PC15 sp. nov., isolated from Pyeongchang county, South Korea.</title>
        <authorList>
            <person name="Trinh H.N."/>
        </authorList>
    </citation>
    <scope>NUCLEOTIDE SEQUENCE [LARGE SCALE GENOMIC DNA]</scope>
    <source>
        <strain evidence="1 2">PC14</strain>
    </source>
</reference>
<dbReference type="RefSeq" id="WP_264729344.1">
    <property type="nucleotide sequence ID" value="NZ_JAPDNR010000001.1"/>
</dbReference>
<proteinExistence type="predicted"/>
<dbReference type="EMBL" id="JAPDNS010000001">
    <property type="protein sequence ID" value="MCW3483825.1"/>
    <property type="molecule type" value="Genomic_DNA"/>
</dbReference>
<comment type="caution">
    <text evidence="1">The sequence shown here is derived from an EMBL/GenBank/DDBJ whole genome shotgun (WGS) entry which is preliminary data.</text>
</comment>
<organism evidence="1 2">
    <name type="scientific">Chitinophaga nivalis</name>
    <dbReference type="NCBI Taxonomy" id="2991709"/>
    <lineage>
        <taxon>Bacteria</taxon>
        <taxon>Pseudomonadati</taxon>
        <taxon>Bacteroidota</taxon>
        <taxon>Chitinophagia</taxon>
        <taxon>Chitinophagales</taxon>
        <taxon>Chitinophagaceae</taxon>
        <taxon>Chitinophaga</taxon>
    </lineage>
</organism>
<gene>
    <name evidence="1" type="ORF">OL497_07975</name>
</gene>
<dbReference type="Proteomes" id="UP001207742">
    <property type="component" value="Unassembled WGS sequence"/>
</dbReference>
<name>A0ABT3IIM1_9BACT</name>
<accession>A0ABT3IIM1</accession>
<protein>
    <submittedName>
        <fullName evidence="1">Uncharacterized protein</fullName>
    </submittedName>
</protein>
<evidence type="ECO:0000313" key="1">
    <source>
        <dbReference type="EMBL" id="MCW3483825.1"/>
    </source>
</evidence>
<sequence>MKNTSFLPDHVHKNIFDKLPAIPEAYTPDERKALEINAQKIASRYFKGADDTATCAVVITDGVYKIYAHTGECAAGATYKGYNYTSKKD</sequence>
<keyword evidence="2" id="KW-1185">Reference proteome</keyword>
<evidence type="ECO:0000313" key="2">
    <source>
        <dbReference type="Proteomes" id="UP001207742"/>
    </source>
</evidence>